<evidence type="ECO:0000313" key="9">
    <source>
        <dbReference type="Proteomes" id="UP000314986"/>
    </source>
</evidence>
<dbReference type="STRING" id="7868.ENSCMIP00000005628"/>
<dbReference type="Proteomes" id="UP000314986">
    <property type="component" value="Unassembled WGS sequence"/>
</dbReference>
<evidence type="ECO:0008006" key="10">
    <source>
        <dbReference type="Google" id="ProtNLM"/>
    </source>
</evidence>
<dbReference type="GO" id="GO:0016020">
    <property type="term" value="C:membrane"/>
    <property type="evidence" value="ECO:0007669"/>
    <property type="project" value="UniProtKB-SubCell"/>
</dbReference>
<evidence type="ECO:0000313" key="8">
    <source>
        <dbReference type="Ensembl" id="ENSCMIP00000005628.1"/>
    </source>
</evidence>
<evidence type="ECO:0000256" key="4">
    <source>
        <dbReference type="ARBA" id="ARBA00023136"/>
    </source>
</evidence>
<keyword evidence="3 6" id="KW-1133">Transmembrane helix</keyword>
<dbReference type="Pfam" id="PF15807">
    <property type="entry name" value="MAP17"/>
    <property type="match status" value="1"/>
</dbReference>
<feature type="transmembrane region" description="Helical" evidence="6">
    <location>
        <begin position="46"/>
        <end position="66"/>
    </location>
</feature>
<evidence type="ECO:0000256" key="7">
    <source>
        <dbReference type="SAM" id="SignalP"/>
    </source>
</evidence>
<sequence>LGRYVLQTVKRMAFTSPALLLLLLLGAAHAQSGGAKADTVAVWQPWLVGLTAVIVFIFIVFSMLILNRLLCKKKGELENVYEKYGNSNFGMSPEDEGMHSNKTTSL</sequence>
<proteinExistence type="inferred from homology"/>
<dbReference type="Ensembl" id="ENSCMIT00000005818.1">
    <property type="protein sequence ID" value="ENSCMIP00000005628.1"/>
    <property type="gene ID" value="ENSCMIG00000003251.1"/>
</dbReference>
<dbReference type="AlphaFoldDB" id="A0A4W3GNW0"/>
<name>A0A4W3GNW0_CALMI</name>
<dbReference type="PANTHER" id="PTHR15296">
    <property type="entry name" value="MEMBRANE-ASSOCIATED PROTEIN MAP17"/>
    <property type="match status" value="1"/>
</dbReference>
<comment type="subcellular location">
    <subcellularLocation>
        <location evidence="1">Membrane</location>
        <topology evidence="1">Single-pass membrane protein</topology>
    </subcellularLocation>
</comment>
<keyword evidence="7" id="KW-0732">Signal</keyword>
<accession>A0A4W3GNW0</accession>
<reference evidence="9" key="3">
    <citation type="journal article" date="2014" name="Nature">
        <title>Elephant shark genome provides unique insights into gnathostome evolution.</title>
        <authorList>
            <consortium name="International Elephant Shark Genome Sequencing Consortium"/>
            <person name="Venkatesh B."/>
            <person name="Lee A.P."/>
            <person name="Ravi V."/>
            <person name="Maurya A.K."/>
            <person name="Lian M.M."/>
            <person name="Swann J.B."/>
            <person name="Ohta Y."/>
            <person name="Flajnik M.F."/>
            <person name="Sutoh Y."/>
            <person name="Kasahara M."/>
            <person name="Hoon S."/>
            <person name="Gangu V."/>
            <person name="Roy S.W."/>
            <person name="Irimia M."/>
            <person name="Korzh V."/>
            <person name="Kondrychyn I."/>
            <person name="Lim Z.W."/>
            <person name="Tay B.H."/>
            <person name="Tohari S."/>
            <person name="Kong K.W."/>
            <person name="Ho S."/>
            <person name="Lorente-Galdos B."/>
            <person name="Quilez J."/>
            <person name="Marques-Bonet T."/>
            <person name="Raney B.J."/>
            <person name="Ingham P.W."/>
            <person name="Tay A."/>
            <person name="Hillier L.W."/>
            <person name="Minx P."/>
            <person name="Boehm T."/>
            <person name="Wilson R.K."/>
            <person name="Brenner S."/>
            <person name="Warren W.C."/>
        </authorList>
    </citation>
    <scope>NUCLEOTIDE SEQUENCE [LARGE SCALE GENOMIC DNA]</scope>
</reference>
<gene>
    <name evidence="8" type="primary">LOC103181909</name>
</gene>
<reference evidence="9" key="2">
    <citation type="journal article" date="2007" name="PLoS Biol.">
        <title>Survey sequencing and comparative analysis of the elephant shark (Callorhinchus milii) genome.</title>
        <authorList>
            <person name="Venkatesh B."/>
            <person name="Kirkness E.F."/>
            <person name="Loh Y.H."/>
            <person name="Halpern A.L."/>
            <person name="Lee A.P."/>
            <person name="Johnson J."/>
            <person name="Dandona N."/>
            <person name="Viswanathan L.D."/>
            <person name="Tay A."/>
            <person name="Venter J.C."/>
            <person name="Strausberg R.L."/>
            <person name="Brenner S."/>
        </authorList>
    </citation>
    <scope>NUCLEOTIDE SEQUENCE [LARGE SCALE GENOMIC DNA]</scope>
</reference>
<protein>
    <recommendedName>
        <fullName evidence="10">Small integral membrane protein 24</fullName>
    </recommendedName>
</protein>
<evidence type="ECO:0000256" key="1">
    <source>
        <dbReference type="ARBA" id="ARBA00004167"/>
    </source>
</evidence>
<keyword evidence="4 6" id="KW-0472">Membrane</keyword>
<reference evidence="8" key="5">
    <citation type="submission" date="2025-09" db="UniProtKB">
        <authorList>
            <consortium name="Ensembl"/>
        </authorList>
    </citation>
    <scope>IDENTIFICATION</scope>
</reference>
<dbReference type="InParanoid" id="A0A4W3GNW0"/>
<dbReference type="PANTHER" id="PTHR15296:SF1">
    <property type="entry name" value="PDZK1 INTERACTING PROTEIN 1"/>
    <property type="match status" value="1"/>
</dbReference>
<dbReference type="InterPro" id="IPR031627">
    <property type="entry name" value="PDZK1IP1/SMIM24"/>
</dbReference>
<reference evidence="8" key="4">
    <citation type="submission" date="2025-08" db="UniProtKB">
        <authorList>
            <consortium name="Ensembl"/>
        </authorList>
    </citation>
    <scope>IDENTIFICATION</scope>
</reference>
<evidence type="ECO:0000256" key="2">
    <source>
        <dbReference type="ARBA" id="ARBA00022692"/>
    </source>
</evidence>
<evidence type="ECO:0000256" key="3">
    <source>
        <dbReference type="ARBA" id="ARBA00022989"/>
    </source>
</evidence>
<feature type="chain" id="PRO_5021212675" description="Small integral membrane protein 24" evidence="7">
    <location>
        <begin position="31"/>
        <end position="106"/>
    </location>
</feature>
<feature type="signal peptide" evidence="7">
    <location>
        <begin position="1"/>
        <end position="30"/>
    </location>
</feature>
<comment type="similarity">
    <text evidence="5">Belongs to the PDZK1-interacting protein 1/SMIM24 family.</text>
</comment>
<keyword evidence="9" id="KW-1185">Reference proteome</keyword>
<evidence type="ECO:0000256" key="5">
    <source>
        <dbReference type="ARBA" id="ARBA00049650"/>
    </source>
</evidence>
<keyword evidence="2 6" id="KW-0812">Transmembrane</keyword>
<reference evidence="9" key="1">
    <citation type="journal article" date="2006" name="Science">
        <title>Ancient noncoding elements conserved in the human genome.</title>
        <authorList>
            <person name="Venkatesh B."/>
            <person name="Kirkness E.F."/>
            <person name="Loh Y.H."/>
            <person name="Halpern A.L."/>
            <person name="Lee A.P."/>
            <person name="Johnson J."/>
            <person name="Dandona N."/>
            <person name="Viswanathan L.D."/>
            <person name="Tay A."/>
            <person name="Venter J.C."/>
            <person name="Strausberg R.L."/>
            <person name="Brenner S."/>
        </authorList>
    </citation>
    <scope>NUCLEOTIDE SEQUENCE [LARGE SCALE GENOMIC DNA]</scope>
</reference>
<organism evidence="8 9">
    <name type="scientific">Callorhinchus milii</name>
    <name type="common">Ghost shark</name>
    <dbReference type="NCBI Taxonomy" id="7868"/>
    <lineage>
        <taxon>Eukaryota</taxon>
        <taxon>Metazoa</taxon>
        <taxon>Chordata</taxon>
        <taxon>Craniata</taxon>
        <taxon>Vertebrata</taxon>
        <taxon>Chondrichthyes</taxon>
        <taxon>Holocephali</taxon>
        <taxon>Chimaeriformes</taxon>
        <taxon>Callorhinchidae</taxon>
        <taxon>Callorhinchus</taxon>
    </lineage>
</organism>
<evidence type="ECO:0000256" key="6">
    <source>
        <dbReference type="SAM" id="Phobius"/>
    </source>
</evidence>